<evidence type="ECO:0000256" key="1">
    <source>
        <dbReference type="ARBA" id="ARBA00004772"/>
    </source>
</evidence>
<dbReference type="InterPro" id="IPR003754">
    <property type="entry name" value="4pyrrol_synth_uPrphyn_synth"/>
</dbReference>
<dbReference type="RefSeq" id="WP_111905767.1">
    <property type="nucleotide sequence ID" value="NZ_QLNP01000105.1"/>
</dbReference>
<dbReference type="GO" id="GO:0004852">
    <property type="term" value="F:uroporphyrinogen-III synthase activity"/>
    <property type="evidence" value="ECO:0007669"/>
    <property type="project" value="UniProtKB-UniRule"/>
</dbReference>
<evidence type="ECO:0000256" key="7">
    <source>
        <dbReference type="ARBA" id="ARBA00040167"/>
    </source>
</evidence>
<dbReference type="Gene3D" id="3.40.50.10090">
    <property type="match status" value="2"/>
</dbReference>
<name>A0A328HA67_ARTGO</name>
<dbReference type="AlphaFoldDB" id="A0A328HA67"/>
<keyword evidence="5 9" id="KW-0627">Porphyrin biosynthesis</keyword>
<keyword evidence="4 9" id="KW-0456">Lyase</keyword>
<sequence length="305" mass="30726">MTSGEDEAGERPAESRPLEERPLDGQRVLVTRSPERSGPLAEALRLAGAVPLLLPLTAAERAPDQVAFDDAFEALGAGSFEWLVVSSATTVLALQEKAAERAVELGDWLPAGTLVAAVGPASRKALEAAGIAVHFEPEQEHSAAGIVSGWPGGPAAVLLPQADIAAPALARGLAAKGARVRTVVAYSTVDFPAEPARRLGQTIGGLGRTGCEGADSEGTTSLPLLTPAEAKAEVDDGALAAVVAASPSAVRRIDATLAPLGSCRLVAIGPATAAEAEALGLVVAATAREATPDGLVAAVIRAFAP</sequence>
<protein>
    <recommendedName>
        <fullName evidence="7 9">Uroporphyrinogen-III synthase</fullName>
        <ecNumber evidence="3 9">4.2.1.75</ecNumber>
    </recommendedName>
</protein>
<dbReference type="PANTHER" id="PTHR38042:SF1">
    <property type="entry name" value="UROPORPHYRINOGEN-III SYNTHASE, CHLOROPLASTIC"/>
    <property type="match status" value="1"/>
</dbReference>
<dbReference type="InterPro" id="IPR036108">
    <property type="entry name" value="4pyrrol_syn_uPrphyn_synt_sf"/>
</dbReference>
<comment type="function">
    <text evidence="6 9">Catalyzes cyclization of the linear tetrapyrrole, hydroxymethylbilane, to the macrocyclic uroporphyrinogen III.</text>
</comment>
<evidence type="ECO:0000313" key="13">
    <source>
        <dbReference type="Proteomes" id="UP000249166"/>
    </source>
</evidence>
<evidence type="ECO:0000256" key="8">
    <source>
        <dbReference type="ARBA" id="ARBA00048617"/>
    </source>
</evidence>
<accession>A0A328HA67</accession>
<proteinExistence type="inferred from homology"/>
<dbReference type="GO" id="GO:0006780">
    <property type="term" value="P:uroporphyrinogen III biosynthetic process"/>
    <property type="evidence" value="ECO:0007669"/>
    <property type="project" value="UniProtKB-UniRule"/>
</dbReference>
<dbReference type="SUPFAM" id="SSF69618">
    <property type="entry name" value="HemD-like"/>
    <property type="match status" value="1"/>
</dbReference>
<reference evidence="12 13" key="1">
    <citation type="submission" date="2018-04" db="EMBL/GenBank/DDBJ databases">
        <title>Bacteria isolated from cave deposits of Manipur.</title>
        <authorList>
            <person name="Sahoo D."/>
            <person name="Sarangthem I."/>
            <person name="Nandeibam J."/>
        </authorList>
    </citation>
    <scope>NUCLEOTIDE SEQUENCE [LARGE SCALE GENOMIC DNA]</scope>
    <source>
        <strain evidence="13">mrc11</strain>
    </source>
</reference>
<comment type="similarity">
    <text evidence="2 9">Belongs to the uroporphyrinogen-III synthase family.</text>
</comment>
<gene>
    <name evidence="12" type="ORF">DBZ45_21055</name>
</gene>
<feature type="domain" description="Tetrapyrrole biosynthesis uroporphyrinogen III synthase" evidence="11">
    <location>
        <begin position="40"/>
        <end position="297"/>
    </location>
</feature>
<evidence type="ECO:0000256" key="6">
    <source>
        <dbReference type="ARBA" id="ARBA00037589"/>
    </source>
</evidence>
<dbReference type="PANTHER" id="PTHR38042">
    <property type="entry name" value="UROPORPHYRINOGEN-III SYNTHASE, CHLOROPLASTIC"/>
    <property type="match status" value="1"/>
</dbReference>
<dbReference type="OrthoDB" id="9815856at2"/>
<dbReference type="GO" id="GO:0006782">
    <property type="term" value="P:protoporphyrinogen IX biosynthetic process"/>
    <property type="evidence" value="ECO:0007669"/>
    <property type="project" value="UniProtKB-UniRule"/>
</dbReference>
<evidence type="ECO:0000313" key="12">
    <source>
        <dbReference type="EMBL" id="RAM35091.1"/>
    </source>
</evidence>
<dbReference type="CDD" id="cd06578">
    <property type="entry name" value="HemD"/>
    <property type="match status" value="1"/>
</dbReference>
<organism evidence="12 13">
    <name type="scientific">Arthrobacter globiformis</name>
    <dbReference type="NCBI Taxonomy" id="1665"/>
    <lineage>
        <taxon>Bacteria</taxon>
        <taxon>Bacillati</taxon>
        <taxon>Actinomycetota</taxon>
        <taxon>Actinomycetes</taxon>
        <taxon>Micrococcales</taxon>
        <taxon>Micrococcaceae</taxon>
        <taxon>Arthrobacter</taxon>
    </lineage>
</organism>
<dbReference type="Proteomes" id="UP000249166">
    <property type="component" value="Unassembled WGS sequence"/>
</dbReference>
<feature type="region of interest" description="Disordered" evidence="10">
    <location>
        <begin position="1"/>
        <end position="37"/>
    </location>
</feature>
<feature type="compositionally biased region" description="Basic and acidic residues" evidence="10">
    <location>
        <begin position="9"/>
        <end position="24"/>
    </location>
</feature>
<dbReference type="InterPro" id="IPR039793">
    <property type="entry name" value="UROS/Hem4"/>
</dbReference>
<evidence type="ECO:0000256" key="3">
    <source>
        <dbReference type="ARBA" id="ARBA00013109"/>
    </source>
</evidence>
<evidence type="ECO:0000256" key="2">
    <source>
        <dbReference type="ARBA" id="ARBA00008133"/>
    </source>
</evidence>
<evidence type="ECO:0000256" key="10">
    <source>
        <dbReference type="SAM" id="MobiDB-lite"/>
    </source>
</evidence>
<dbReference type="UniPathway" id="UPA00251">
    <property type="reaction ID" value="UER00320"/>
</dbReference>
<evidence type="ECO:0000259" key="11">
    <source>
        <dbReference type="Pfam" id="PF02602"/>
    </source>
</evidence>
<evidence type="ECO:0000256" key="5">
    <source>
        <dbReference type="ARBA" id="ARBA00023244"/>
    </source>
</evidence>
<evidence type="ECO:0000256" key="9">
    <source>
        <dbReference type="RuleBase" id="RU366031"/>
    </source>
</evidence>
<dbReference type="EMBL" id="QLNP01000105">
    <property type="protein sequence ID" value="RAM35091.1"/>
    <property type="molecule type" value="Genomic_DNA"/>
</dbReference>
<comment type="catalytic activity">
    <reaction evidence="8 9">
        <text>hydroxymethylbilane = uroporphyrinogen III + H2O</text>
        <dbReference type="Rhea" id="RHEA:18965"/>
        <dbReference type="ChEBI" id="CHEBI:15377"/>
        <dbReference type="ChEBI" id="CHEBI:57308"/>
        <dbReference type="ChEBI" id="CHEBI:57845"/>
        <dbReference type="EC" id="4.2.1.75"/>
    </reaction>
</comment>
<comment type="pathway">
    <text evidence="1 9">Porphyrin-containing compound metabolism; protoporphyrin-IX biosynthesis; coproporphyrinogen-III from 5-aminolevulinate: step 3/4.</text>
</comment>
<dbReference type="EC" id="4.2.1.75" evidence="3 9"/>
<evidence type="ECO:0000256" key="4">
    <source>
        <dbReference type="ARBA" id="ARBA00023239"/>
    </source>
</evidence>
<dbReference type="Pfam" id="PF02602">
    <property type="entry name" value="HEM4"/>
    <property type="match status" value="1"/>
</dbReference>
<comment type="caution">
    <text evidence="12">The sequence shown here is derived from an EMBL/GenBank/DDBJ whole genome shotgun (WGS) entry which is preliminary data.</text>
</comment>